<organism evidence="2 3">
    <name type="scientific">Pedococcus cremeus</name>
    <dbReference type="NCBI Taxonomy" id="587636"/>
    <lineage>
        <taxon>Bacteria</taxon>
        <taxon>Bacillati</taxon>
        <taxon>Actinomycetota</taxon>
        <taxon>Actinomycetes</taxon>
        <taxon>Micrococcales</taxon>
        <taxon>Intrasporangiaceae</taxon>
        <taxon>Pedococcus</taxon>
    </lineage>
</organism>
<keyword evidence="2" id="KW-0378">Hydrolase</keyword>
<reference evidence="3" key="1">
    <citation type="submission" date="2016-10" db="EMBL/GenBank/DDBJ databases">
        <authorList>
            <person name="Varghese N."/>
            <person name="Submissions S."/>
        </authorList>
    </citation>
    <scope>NUCLEOTIDE SEQUENCE [LARGE SCALE GENOMIC DNA]</scope>
    <source>
        <strain evidence="3">CGMCC 1.6963</strain>
    </source>
</reference>
<protein>
    <submittedName>
        <fullName evidence="2">XTP/dITP diphosphohydrolase</fullName>
    </submittedName>
</protein>
<sequence length="335" mass="35937">MPGRLALLSSSPRIAPGLLTRAAWQCLEAADAVLARDADEPLAAAVEDAGVRVRHVGDVHAPELARALVSEATSAAAATPDRGGVVWVVSADGDPGLTDAIASEVSRLPDPPDVEVVVGSWDVPGARLLDLVAVMDRLRSPGGCPWDAEQTHESLVKYLIEESHEAAEAIRSGDRDHMVEELGDVLLQVAFQARVGEEDPDRPFDIDEVAGAIVEKLLRRHPHVFAEGEASTPEEVERAWEVIKAEERAEKAEHTGGEAGHTGLLHGIPVSLPTMLAAEKALSRWQRTGGDLSSLRDDGDLGDRMLALVARAREQGQSADDLLREALHRFAAERR</sequence>
<dbReference type="FunFam" id="1.10.287.1080:FF:000001">
    <property type="entry name" value="Nucleoside triphosphate pyrophosphohydrolase"/>
    <property type="match status" value="1"/>
</dbReference>
<dbReference type="InterPro" id="IPR004518">
    <property type="entry name" value="MazG-like_dom"/>
</dbReference>
<name>A0A1H9XUX8_9MICO</name>
<dbReference type="GO" id="GO:0046052">
    <property type="term" value="P:UTP catabolic process"/>
    <property type="evidence" value="ECO:0007669"/>
    <property type="project" value="TreeGrafter"/>
</dbReference>
<evidence type="ECO:0000313" key="2">
    <source>
        <dbReference type="EMBL" id="SES49904.1"/>
    </source>
</evidence>
<dbReference type="GO" id="GO:0047429">
    <property type="term" value="F:nucleoside triphosphate diphosphatase activity"/>
    <property type="evidence" value="ECO:0007669"/>
    <property type="project" value="TreeGrafter"/>
</dbReference>
<evidence type="ECO:0000259" key="1">
    <source>
        <dbReference type="Pfam" id="PF03819"/>
    </source>
</evidence>
<proteinExistence type="predicted"/>
<dbReference type="NCBIfam" id="TIGR00444">
    <property type="entry name" value="mazG"/>
    <property type="match status" value="1"/>
</dbReference>
<dbReference type="AlphaFoldDB" id="A0A1H9XUX8"/>
<dbReference type="STRING" id="587636.SAMN05216199_0549"/>
<dbReference type="PANTHER" id="PTHR30522">
    <property type="entry name" value="NUCLEOSIDE TRIPHOSPHATE PYROPHOSPHOHYDROLASE"/>
    <property type="match status" value="1"/>
</dbReference>
<dbReference type="Gene3D" id="3.40.1010.10">
    <property type="entry name" value="Cobalt-precorrin-4 Transmethylase, Domain 1"/>
    <property type="match status" value="1"/>
</dbReference>
<dbReference type="GO" id="GO:0046061">
    <property type="term" value="P:dATP catabolic process"/>
    <property type="evidence" value="ECO:0007669"/>
    <property type="project" value="TreeGrafter"/>
</dbReference>
<dbReference type="PANTHER" id="PTHR30522:SF0">
    <property type="entry name" value="NUCLEOSIDE TRIPHOSPHATE PYROPHOSPHOHYDROLASE"/>
    <property type="match status" value="1"/>
</dbReference>
<dbReference type="GO" id="GO:0006203">
    <property type="term" value="P:dGTP catabolic process"/>
    <property type="evidence" value="ECO:0007669"/>
    <property type="project" value="TreeGrafter"/>
</dbReference>
<dbReference type="Gene3D" id="1.10.287.1080">
    <property type="entry name" value="MazG-like"/>
    <property type="match status" value="1"/>
</dbReference>
<accession>A0A1H9XUX8</accession>
<dbReference type="GO" id="GO:0008168">
    <property type="term" value="F:methyltransferase activity"/>
    <property type="evidence" value="ECO:0007669"/>
    <property type="project" value="InterPro"/>
</dbReference>
<dbReference type="GO" id="GO:0046076">
    <property type="term" value="P:dTTP catabolic process"/>
    <property type="evidence" value="ECO:0007669"/>
    <property type="project" value="TreeGrafter"/>
</dbReference>
<dbReference type="GO" id="GO:0046047">
    <property type="term" value="P:TTP catabolic process"/>
    <property type="evidence" value="ECO:0007669"/>
    <property type="project" value="TreeGrafter"/>
</dbReference>
<dbReference type="GO" id="GO:0046081">
    <property type="term" value="P:dUTP catabolic process"/>
    <property type="evidence" value="ECO:0007669"/>
    <property type="project" value="TreeGrafter"/>
</dbReference>
<dbReference type="SUPFAM" id="SSF101386">
    <property type="entry name" value="all-alpha NTP pyrophosphatases"/>
    <property type="match status" value="1"/>
</dbReference>
<gene>
    <name evidence="2" type="ORF">SAMN05216199_0549</name>
</gene>
<dbReference type="InterPro" id="IPR014777">
    <property type="entry name" value="4pyrrole_Mease_sub1"/>
</dbReference>
<dbReference type="CDD" id="cd11528">
    <property type="entry name" value="NTP-PPase_MazG_Nterm"/>
    <property type="match status" value="1"/>
</dbReference>
<dbReference type="InterPro" id="IPR011551">
    <property type="entry name" value="NTP_PyrPHydrolase_MazG"/>
</dbReference>
<dbReference type="RefSeq" id="WP_091763298.1">
    <property type="nucleotide sequence ID" value="NZ_FOHB01000015.1"/>
</dbReference>
<dbReference type="EMBL" id="FOHB01000015">
    <property type="protein sequence ID" value="SES49904.1"/>
    <property type="molecule type" value="Genomic_DNA"/>
</dbReference>
<dbReference type="GO" id="GO:0006950">
    <property type="term" value="P:response to stress"/>
    <property type="evidence" value="ECO:0007669"/>
    <property type="project" value="UniProtKB-ARBA"/>
</dbReference>
<dbReference type="InterPro" id="IPR035996">
    <property type="entry name" value="4pyrrol_Methylase_sf"/>
</dbReference>
<dbReference type="InterPro" id="IPR048015">
    <property type="entry name" value="NTP-PPase_MazG-like_N"/>
</dbReference>
<dbReference type="Proteomes" id="UP000199019">
    <property type="component" value="Unassembled WGS sequence"/>
</dbReference>
<evidence type="ECO:0000313" key="3">
    <source>
        <dbReference type="Proteomes" id="UP000199019"/>
    </source>
</evidence>
<dbReference type="OrthoDB" id="9808939at2"/>
<dbReference type="Pfam" id="PF03819">
    <property type="entry name" value="MazG"/>
    <property type="match status" value="1"/>
</dbReference>
<keyword evidence="3" id="KW-1185">Reference proteome</keyword>
<dbReference type="SUPFAM" id="SSF53790">
    <property type="entry name" value="Tetrapyrrole methylase"/>
    <property type="match status" value="1"/>
</dbReference>
<feature type="domain" description="NTP pyrophosphohydrolase MazG-like" evidence="1">
    <location>
        <begin position="150"/>
        <end position="225"/>
    </location>
</feature>